<dbReference type="InterPro" id="IPR057982">
    <property type="entry name" value="TPR_NAA35"/>
</dbReference>
<comment type="subcellular location">
    <subcellularLocation>
        <location evidence="1">Cytoplasm</location>
    </subcellularLocation>
</comment>
<evidence type="ECO:0000313" key="12">
    <source>
        <dbReference type="Proteomes" id="UP000663829"/>
    </source>
</evidence>
<name>A0A813TKB6_9BILA</name>
<dbReference type="GO" id="GO:0031417">
    <property type="term" value="C:NatC complex"/>
    <property type="evidence" value="ECO:0007669"/>
    <property type="project" value="InterPro"/>
</dbReference>
<dbReference type="PANTHER" id="PTHR21373">
    <property type="entry name" value="GLUCOSE REPRESSIBLE PROTEIN MAK10"/>
    <property type="match status" value="1"/>
</dbReference>
<sequence>MTALEIMDPKMDGGMSIKNHFHQQSQSQEKNLTLTIAQLIDRKQLKIENFSNLELVYIFDQLLSSFHMWLDGHSLALTVFTCLYLHEPHMIKDNILRTMAIAYLKLIDYIRDRIILKVGIYEEEDFSGTLIYNFKFYQDSIKEQQCINDMKKCEGDLAKYYRKLRHLSETTDVSQDMLYTQQLTIRMKFLRQFYQICLKFNYVSQTGEQTQLNGEEILKLLKQTTECLQTIQPTVLINDQETDTTDNKTTIVNDQKLDTNSSASSPLEEQTKSVQSDLSTTILSISPSSIVDLEYTFDPYYNYRQLPPAFNRFIRYLVPSTIVYKTFNELCEHILKLLEITDKKTLQLSYEYFIEYSTYYKPTLFIRSLLLLSYLPSAQGQLLSGRKIFGQFVFSDYIKLEMKSFILPPIFALKYIQIDQTTYDIIENFFQRSAVPFSDLFYSLCNNRARTREKLSNLLEEFSVLQDASEKLDNWLQKFMLNIFEQQTINNNQVITTIEKTSYFLNFILHWTLSIMEYYIYLGFELDLYSKRELYDLYFYLAQIILFTHITVYTRADYILTNTEVFFQQLNNPTTVTTGKKQQKLQISNRFIRQLIDNNPQMSGDILNISTSSSSSSDITSTNSITNVDNQKKSKRKQQITTNGTVPPTAMNGIYSNNNQHSSHYENELNVLQGHFSMCTALHRCLKALEMDGRLKFKKTKDASSDLTPSPYFLKDEVRYHHRFMAFSNLCAPHYMKYHDFKNIQHLCDSRHGVNNLYQDSVAHFQQAKTYFETYLNRITLKHSSSKTPLNRTFTIGFTSVQNVESYIKVAIKNMIVVRLLAAGHKRGEIIDFDFNISSHYPILKL</sequence>
<dbReference type="EMBL" id="CAJNOK010011570">
    <property type="protein sequence ID" value="CAF1143125.1"/>
    <property type="molecule type" value="Genomic_DNA"/>
</dbReference>
<evidence type="ECO:0000259" key="7">
    <source>
        <dbReference type="Pfam" id="PF25789"/>
    </source>
</evidence>
<evidence type="ECO:0000256" key="4">
    <source>
        <dbReference type="ARBA" id="ARBA00030494"/>
    </source>
</evidence>
<dbReference type="Pfam" id="PF04112">
    <property type="entry name" value="Mak10"/>
    <property type="match status" value="1"/>
</dbReference>
<evidence type="ECO:0000313" key="10">
    <source>
        <dbReference type="EMBL" id="CAF3601855.1"/>
    </source>
</evidence>
<feature type="region of interest" description="Disordered" evidence="5">
    <location>
        <begin position="611"/>
        <end position="659"/>
    </location>
</feature>
<dbReference type="OrthoDB" id="269405at2759"/>
<dbReference type="PANTHER" id="PTHR21373:SF0">
    <property type="entry name" value="N-ALPHA-ACETYLTRANSFERASE 35, NATC AUXILIARY SUBUNIT"/>
    <property type="match status" value="1"/>
</dbReference>
<comment type="similarity">
    <text evidence="2">Belongs to the MAK10 family.</text>
</comment>
<keyword evidence="12" id="KW-1185">Reference proteome</keyword>
<proteinExistence type="inferred from homology"/>
<comment type="caution">
    <text evidence="8">The sequence shown here is derived from an EMBL/GenBank/DDBJ whole genome shotgun (WGS) entry which is preliminary data.</text>
</comment>
<dbReference type="Proteomes" id="UP000681722">
    <property type="component" value="Unassembled WGS sequence"/>
</dbReference>
<feature type="compositionally biased region" description="Low complexity" evidence="5">
    <location>
        <begin position="611"/>
        <end position="627"/>
    </location>
</feature>
<evidence type="ECO:0000259" key="6">
    <source>
        <dbReference type="Pfam" id="PF04112"/>
    </source>
</evidence>
<dbReference type="Pfam" id="PF25789">
    <property type="entry name" value="TPR_NAA35"/>
    <property type="match status" value="1"/>
</dbReference>
<feature type="domain" description="NAA35-like TPR repeats" evidence="7">
    <location>
        <begin position="338"/>
        <end position="844"/>
    </location>
</feature>
<dbReference type="Proteomes" id="UP000682733">
    <property type="component" value="Unassembled WGS sequence"/>
</dbReference>
<dbReference type="Proteomes" id="UP000677228">
    <property type="component" value="Unassembled WGS sequence"/>
</dbReference>
<dbReference type="InterPro" id="IPR007244">
    <property type="entry name" value="Naa35_N"/>
</dbReference>
<evidence type="ECO:0000256" key="1">
    <source>
        <dbReference type="ARBA" id="ARBA00004496"/>
    </source>
</evidence>
<dbReference type="EMBL" id="CAJOBC010000570">
    <property type="protein sequence ID" value="CAF3601855.1"/>
    <property type="molecule type" value="Genomic_DNA"/>
</dbReference>
<dbReference type="AlphaFoldDB" id="A0A813TKB6"/>
<evidence type="ECO:0000313" key="9">
    <source>
        <dbReference type="EMBL" id="CAF1143125.1"/>
    </source>
</evidence>
<feature type="region of interest" description="Disordered" evidence="5">
    <location>
        <begin position="247"/>
        <end position="273"/>
    </location>
</feature>
<keyword evidence="3" id="KW-0963">Cytoplasm</keyword>
<evidence type="ECO:0000256" key="5">
    <source>
        <dbReference type="SAM" id="MobiDB-lite"/>
    </source>
</evidence>
<dbReference type="InterPro" id="IPR057983">
    <property type="entry name" value="NAA35-like_N"/>
</dbReference>
<evidence type="ECO:0000313" key="11">
    <source>
        <dbReference type="EMBL" id="CAF3941497.1"/>
    </source>
</evidence>
<accession>A0A813TKB6</accession>
<protein>
    <recommendedName>
        <fullName evidence="4">Protein MAK10 homolog</fullName>
    </recommendedName>
</protein>
<feature type="domain" description="NAA35-like N-terminal" evidence="6">
    <location>
        <begin position="1"/>
        <end position="89"/>
    </location>
</feature>
<organism evidence="8 12">
    <name type="scientific">Didymodactylos carnosus</name>
    <dbReference type="NCBI Taxonomy" id="1234261"/>
    <lineage>
        <taxon>Eukaryota</taxon>
        <taxon>Metazoa</taxon>
        <taxon>Spiralia</taxon>
        <taxon>Gnathifera</taxon>
        <taxon>Rotifera</taxon>
        <taxon>Eurotatoria</taxon>
        <taxon>Bdelloidea</taxon>
        <taxon>Philodinida</taxon>
        <taxon>Philodinidae</taxon>
        <taxon>Didymodactylos</taxon>
    </lineage>
</organism>
<dbReference type="EMBL" id="CAJOBA010027534">
    <property type="protein sequence ID" value="CAF3941497.1"/>
    <property type="molecule type" value="Genomic_DNA"/>
</dbReference>
<dbReference type="EMBL" id="CAJNOQ010000570">
    <property type="protein sequence ID" value="CAF0815780.1"/>
    <property type="molecule type" value="Genomic_DNA"/>
</dbReference>
<evidence type="ECO:0000313" key="8">
    <source>
        <dbReference type="EMBL" id="CAF0815780.1"/>
    </source>
</evidence>
<evidence type="ECO:0000256" key="3">
    <source>
        <dbReference type="ARBA" id="ARBA00022490"/>
    </source>
</evidence>
<dbReference type="Proteomes" id="UP000663829">
    <property type="component" value="Unassembled WGS sequence"/>
</dbReference>
<gene>
    <name evidence="8" type="ORF">GPM918_LOCUS4278</name>
    <name evidence="9" type="ORF">OVA965_LOCUS21228</name>
    <name evidence="10" type="ORF">SRO942_LOCUS4279</name>
    <name evidence="11" type="ORF">TMI583_LOCUS21828</name>
</gene>
<evidence type="ECO:0000256" key="2">
    <source>
        <dbReference type="ARBA" id="ARBA00006289"/>
    </source>
</evidence>
<reference evidence="8" key="1">
    <citation type="submission" date="2021-02" db="EMBL/GenBank/DDBJ databases">
        <authorList>
            <person name="Nowell W R."/>
        </authorList>
    </citation>
    <scope>NUCLEOTIDE SEQUENCE</scope>
</reference>